<keyword evidence="5" id="KW-1185">Reference proteome</keyword>
<dbReference type="PANTHER" id="PTHR30061:SF50">
    <property type="entry name" value="MALTOSE_MALTODEXTRIN-BINDING PERIPLASMIC PROTEIN"/>
    <property type="match status" value="1"/>
</dbReference>
<dbReference type="PANTHER" id="PTHR30061">
    <property type="entry name" value="MALTOSE-BINDING PERIPLASMIC PROTEIN"/>
    <property type="match status" value="1"/>
</dbReference>
<protein>
    <submittedName>
        <fullName evidence="4">Extracellular solute-binding protein</fullName>
    </submittedName>
</protein>
<sequence length="369" mass="41734">MWSGLDNTTIEEIETRFEQQTDHTMSIREFYIDNIRSEMLVASQSNGEVPDVLYLPSDLLGLHQFLNLSPIPEDWLMLERFEPKAKNLIYVDGHYFGVPLAIGNHLVLYVNNGQTKQLTPTWEELFQQVEGRPSPIAMQYPNMYFFMSFTSLFSRDDIQVATGVEVSPLASTLRFYQRLIDSGLMVDGCDQECARAQFLRGEVNYLIDGDWALGELKQSMVDDLVISALPSYQGKPMRSLSGGKVLIFTKQAMQDPTKREALKALANMVQQSEFIDSVIIGQNLISANTKLNELSFYSYSTFYTQLYTQLEPALIMPSSVTMAIFWEAVSQGIKRYQLGMPAEESATFILEFVRANLAKINGIPEESGP</sequence>
<dbReference type="Gene3D" id="3.40.190.10">
    <property type="entry name" value="Periplasmic binding protein-like II"/>
    <property type="match status" value="2"/>
</dbReference>
<keyword evidence="2" id="KW-0813">Transport</keyword>
<name>A0ABS2HLZ1_9VIBR</name>
<keyword evidence="3" id="KW-0732">Signal</keyword>
<dbReference type="SUPFAM" id="SSF53850">
    <property type="entry name" value="Periplasmic binding protein-like II"/>
    <property type="match status" value="1"/>
</dbReference>
<gene>
    <name evidence="4" type="ORF">JQC93_19185</name>
</gene>
<evidence type="ECO:0000313" key="4">
    <source>
        <dbReference type="EMBL" id="MBM7038505.1"/>
    </source>
</evidence>
<proteinExistence type="inferred from homology"/>
<evidence type="ECO:0000256" key="1">
    <source>
        <dbReference type="ARBA" id="ARBA00008520"/>
    </source>
</evidence>
<evidence type="ECO:0000256" key="3">
    <source>
        <dbReference type="ARBA" id="ARBA00022729"/>
    </source>
</evidence>
<evidence type="ECO:0000313" key="5">
    <source>
        <dbReference type="Proteomes" id="UP000809621"/>
    </source>
</evidence>
<evidence type="ECO:0000256" key="2">
    <source>
        <dbReference type="ARBA" id="ARBA00022448"/>
    </source>
</evidence>
<organism evidence="4 5">
    <name type="scientific">Vibrio ulleungensis</name>
    <dbReference type="NCBI Taxonomy" id="2807619"/>
    <lineage>
        <taxon>Bacteria</taxon>
        <taxon>Pseudomonadati</taxon>
        <taxon>Pseudomonadota</taxon>
        <taxon>Gammaproteobacteria</taxon>
        <taxon>Vibrionales</taxon>
        <taxon>Vibrionaceae</taxon>
        <taxon>Vibrio</taxon>
    </lineage>
</organism>
<accession>A0ABS2HLZ1</accession>
<dbReference type="Pfam" id="PF13416">
    <property type="entry name" value="SBP_bac_8"/>
    <property type="match status" value="1"/>
</dbReference>
<reference evidence="4 5" key="1">
    <citation type="submission" date="2021-02" db="EMBL/GenBank/DDBJ databases">
        <authorList>
            <person name="Park J.-S."/>
        </authorList>
    </citation>
    <scope>NUCLEOTIDE SEQUENCE [LARGE SCALE GENOMIC DNA]</scope>
    <source>
        <strain evidence="4 5">188UL20-2</strain>
    </source>
</reference>
<comment type="similarity">
    <text evidence="1">Belongs to the bacterial solute-binding protein 1 family.</text>
</comment>
<dbReference type="EMBL" id="JAFEUM010000012">
    <property type="protein sequence ID" value="MBM7038505.1"/>
    <property type="molecule type" value="Genomic_DNA"/>
</dbReference>
<dbReference type="Proteomes" id="UP000809621">
    <property type="component" value="Unassembled WGS sequence"/>
</dbReference>
<dbReference type="InterPro" id="IPR006059">
    <property type="entry name" value="SBP"/>
</dbReference>
<comment type="caution">
    <text evidence="4">The sequence shown here is derived from an EMBL/GenBank/DDBJ whole genome shotgun (WGS) entry which is preliminary data.</text>
</comment>